<dbReference type="PANTHER" id="PTHR10183:SF379">
    <property type="entry name" value="CALPAIN-5"/>
    <property type="match status" value="1"/>
</dbReference>
<evidence type="ECO:0000256" key="1">
    <source>
        <dbReference type="ARBA" id="ARBA00007623"/>
    </source>
</evidence>
<keyword evidence="3 6" id="KW-0378">Hydrolase</keyword>
<dbReference type="PhylomeDB" id="A0A0G4IFJ2"/>
<feature type="region of interest" description="Disordered" evidence="7">
    <location>
        <begin position="1"/>
        <end position="68"/>
    </location>
</feature>
<evidence type="ECO:0000256" key="7">
    <source>
        <dbReference type="SAM" id="MobiDB-lite"/>
    </source>
</evidence>
<dbReference type="GO" id="GO:0004198">
    <property type="term" value="F:calcium-dependent cysteine-type endopeptidase activity"/>
    <property type="evidence" value="ECO:0007669"/>
    <property type="project" value="InterPro"/>
</dbReference>
<dbReference type="SMART" id="SM00230">
    <property type="entry name" value="CysPc"/>
    <property type="match status" value="1"/>
</dbReference>
<name>A0A0G4IFJ2_9ALVE</name>
<dbReference type="InterPro" id="IPR036208">
    <property type="entry name" value="VHL_sf"/>
</dbReference>
<protein>
    <recommendedName>
        <fullName evidence="8">Calpain catalytic domain-containing protein</fullName>
    </recommendedName>
</protein>
<evidence type="ECO:0000256" key="5">
    <source>
        <dbReference type="PIRSR" id="PIRSR622684-1"/>
    </source>
</evidence>
<proteinExistence type="inferred from homology"/>
<dbReference type="GO" id="GO:0006508">
    <property type="term" value="P:proteolysis"/>
    <property type="evidence" value="ECO:0007669"/>
    <property type="project" value="UniProtKB-KW"/>
</dbReference>
<evidence type="ECO:0000256" key="4">
    <source>
        <dbReference type="ARBA" id="ARBA00022807"/>
    </source>
</evidence>
<dbReference type="Gene3D" id="2.60.40.780">
    <property type="entry name" value="von Hippel-Lindau disease tumour suppressor, beta domain"/>
    <property type="match status" value="1"/>
</dbReference>
<dbReference type="InterPro" id="IPR038765">
    <property type="entry name" value="Papain-like_cys_pep_sf"/>
</dbReference>
<dbReference type="InterPro" id="IPR001300">
    <property type="entry name" value="Peptidase_C2_calpain_cat"/>
</dbReference>
<evidence type="ECO:0000256" key="3">
    <source>
        <dbReference type="ARBA" id="ARBA00022801"/>
    </source>
</evidence>
<dbReference type="GO" id="GO:0005737">
    <property type="term" value="C:cytoplasm"/>
    <property type="evidence" value="ECO:0007669"/>
    <property type="project" value="TreeGrafter"/>
</dbReference>
<dbReference type="InterPro" id="IPR037140">
    <property type="entry name" value="VHL_beta_dom_sf"/>
</dbReference>
<dbReference type="PROSITE" id="PS50203">
    <property type="entry name" value="CALPAIN_CAT"/>
    <property type="match status" value="1"/>
</dbReference>
<dbReference type="InterPro" id="IPR022684">
    <property type="entry name" value="Calpain_cysteine_protease"/>
</dbReference>
<feature type="active site" evidence="5 6">
    <location>
        <position position="635"/>
    </location>
</feature>
<sequence length="719" mass="80220">MGCAASTNSAALVAERSTKVRPQTAKAFSTNAPPASRSCPGVLDATEEGADPLPDSDDPEGEDFPDEGCVGEVFDPDLDSLPKGILVESLLQQITADDTVSVEELKVKERDDAKSRYDDKTKVSVFVWNFTGKPGKVYSVNREGEVSDRLRGRFKDRISIKTFFGFVFEFHLEGEQPFKVRFRSDALVVRIGDPRELVKRRLAAPELRQWRASFGDAEGVDALTESEHLLHRLYSSQSPMEGPDVVFGPSLRDTPETRKVLEEAAEKFEAEGKKFVDPLFNPITRLVVDDMEPHRVSTVTVPCRKPYTPSKGREVTRVRLLNDSPHRIRMFWVNGKGGLKSMGLKKAGLQWTGKTYFGHSWIVVFVDEKDKDTVVPDTQAITFKVTQDFLSFAADPEEPIPLSVLQEKISSSALAEAALFDFAAEQAQEWLPAVLFGEDERDEGGVSYEDTSQGRIGNCYMLQVYVTMAALYPERVSECFLFKTIRKAGMVVVRLWSPLLEEWRLVLMDDFMPAKIDKSDLYQYYGARPSGPRRREFWMPLLEKAFAKLQGAFSGLSGSSTLFGIRLVSQMLYGPAKKGWSSSRLKPETLESRAAEIVEIVSQKSGVVSLSSNHTPKEQKEKRLINQQTGLVDFHGYGICGAWKNPAGVGCDLLKCCNTWGKDGEWNGAWSDGAAEWEAHPEVAEAVGYSGEQNDGVFFISTKDLCVAFKAVWIWDDRL</sequence>
<feature type="compositionally biased region" description="Acidic residues" evidence="7">
    <location>
        <begin position="45"/>
        <end position="66"/>
    </location>
</feature>
<feature type="active site" evidence="5 6">
    <location>
        <position position="658"/>
    </location>
</feature>
<dbReference type="VEuPathDB" id="CryptoDB:Cvel_14060"/>
<keyword evidence="2 6" id="KW-0645">Protease</keyword>
<dbReference type="Gene3D" id="3.90.70.10">
    <property type="entry name" value="Cysteine proteinases"/>
    <property type="match status" value="1"/>
</dbReference>
<accession>A0A0G4IFJ2</accession>
<dbReference type="PANTHER" id="PTHR10183">
    <property type="entry name" value="CALPAIN"/>
    <property type="match status" value="1"/>
</dbReference>
<dbReference type="SUPFAM" id="SSF54001">
    <property type="entry name" value="Cysteine proteinases"/>
    <property type="match status" value="1"/>
</dbReference>
<dbReference type="AlphaFoldDB" id="A0A0G4IFJ2"/>
<evidence type="ECO:0000256" key="6">
    <source>
        <dbReference type="PROSITE-ProRule" id="PRU00239"/>
    </source>
</evidence>
<reference evidence="9" key="1">
    <citation type="submission" date="2014-11" db="EMBL/GenBank/DDBJ databases">
        <authorList>
            <person name="Otto D Thomas"/>
            <person name="Naeem Raeece"/>
        </authorList>
    </citation>
    <scope>NUCLEOTIDE SEQUENCE</scope>
</reference>
<dbReference type="SUPFAM" id="SSF49468">
    <property type="entry name" value="VHL"/>
    <property type="match status" value="1"/>
</dbReference>
<keyword evidence="4 6" id="KW-0788">Thiol protease</keyword>
<organism evidence="9">
    <name type="scientific">Chromera velia CCMP2878</name>
    <dbReference type="NCBI Taxonomy" id="1169474"/>
    <lineage>
        <taxon>Eukaryota</taxon>
        <taxon>Sar</taxon>
        <taxon>Alveolata</taxon>
        <taxon>Colpodellida</taxon>
        <taxon>Chromeraceae</taxon>
        <taxon>Chromera</taxon>
    </lineage>
</organism>
<dbReference type="Pfam" id="PF00648">
    <property type="entry name" value="Peptidase_C2"/>
    <property type="match status" value="1"/>
</dbReference>
<gene>
    <name evidence="9" type="ORF">Cvel_14060</name>
</gene>
<comment type="similarity">
    <text evidence="1">Belongs to the peptidase C2 family.</text>
</comment>
<dbReference type="EMBL" id="CDMZ01005938">
    <property type="protein sequence ID" value="CEM56066.1"/>
    <property type="molecule type" value="Genomic_DNA"/>
</dbReference>
<evidence type="ECO:0000256" key="2">
    <source>
        <dbReference type="ARBA" id="ARBA00022670"/>
    </source>
</evidence>
<feature type="domain" description="Calpain catalytic" evidence="8">
    <location>
        <begin position="391"/>
        <end position="714"/>
    </location>
</feature>
<evidence type="ECO:0000259" key="8">
    <source>
        <dbReference type="PROSITE" id="PS50203"/>
    </source>
</evidence>
<evidence type="ECO:0000313" key="9">
    <source>
        <dbReference type="EMBL" id="CEM56066.1"/>
    </source>
</evidence>
<feature type="compositionally biased region" description="Polar residues" evidence="7">
    <location>
        <begin position="1"/>
        <end position="10"/>
    </location>
</feature>
<feature type="active site" evidence="5 6">
    <location>
        <position position="459"/>
    </location>
</feature>